<dbReference type="PANTHER" id="PTHR11822:SF21">
    <property type="entry name" value="ISOCITRATE DEHYDROGENASE [NADP], MITOCHONDRIAL"/>
    <property type="match status" value="1"/>
</dbReference>
<feature type="domain" description="Isopropylmalate dehydrogenase-like" evidence="14">
    <location>
        <begin position="9"/>
        <end position="394"/>
    </location>
</feature>
<feature type="binding site" evidence="13">
    <location>
        <position position="258"/>
    </location>
    <ligand>
        <name>NADP(+)</name>
        <dbReference type="ChEBI" id="CHEBI:58349"/>
    </ligand>
</feature>
<dbReference type="GO" id="GO:0006099">
    <property type="term" value="P:tricarboxylic acid cycle"/>
    <property type="evidence" value="ECO:0007669"/>
    <property type="project" value="UniProtKB-KW"/>
</dbReference>
<feature type="binding site" evidence="12">
    <location>
        <position position="273"/>
    </location>
    <ligand>
        <name>Mn(2+)</name>
        <dbReference type="ChEBI" id="CHEBI:29035"/>
    </ligand>
</feature>
<evidence type="ECO:0000256" key="1">
    <source>
        <dbReference type="ARBA" id="ARBA00001936"/>
    </source>
</evidence>
<comment type="catalytic activity">
    <reaction evidence="9">
        <text>D-threo-isocitrate + NADP(+) = 2-oxoglutarate + CO2 + NADPH</text>
        <dbReference type="Rhea" id="RHEA:19629"/>
        <dbReference type="ChEBI" id="CHEBI:15562"/>
        <dbReference type="ChEBI" id="CHEBI:16526"/>
        <dbReference type="ChEBI" id="CHEBI:16810"/>
        <dbReference type="ChEBI" id="CHEBI:57783"/>
        <dbReference type="ChEBI" id="CHEBI:58349"/>
        <dbReference type="EC" id="1.1.1.42"/>
    </reaction>
</comment>
<evidence type="ECO:0000256" key="11">
    <source>
        <dbReference type="PIRSR" id="PIRSR000108-2"/>
    </source>
</evidence>
<dbReference type="OrthoDB" id="9765655at2"/>
<dbReference type="PIRSF" id="PIRSF000108">
    <property type="entry name" value="IDH_NADP"/>
    <property type="match status" value="1"/>
</dbReference>
<dbReference type="SUPFAM" id="SSF53659">
    <property type="entry name" value="Isocitrate/Isopropylmalate dehydrogenase-like"/>
    <property type="match status" value="1"/>
</dbReference>
<evidence type="ECO:0000256" key="3">
    <source>
        <dbReference type="ARBA" id="ARBA00022532"/>
    </source>
</evidence>
<organism evidence="15 16">
    <name type="scientific">Haematobacter genomosp. 1</name>
    <dbReference type="NCBI Taxonomy" id="366618"/>
    <lineage>
        <taxon>Bacteria</taxon>
        <taxon>Pseudomonadati</taxon>
        <taxon>Pseudomonadota</taxon>
        <taxon>Alphaproteobacteria</taxon>
        <taxon>Rhodobacterales</taxon>
        <taxon>Paracoccaceae</taxon>
        <taxon>Haematobacter</taxon>
    </lineage>
</organism>
<evidence type="ECO:0000256" key="7">
    <source>
        <dbReference type="ARBA" id="ARBA00023002"/>
    </source>
</evidence>
<evidence type="ECO:0000256" key="4">
    <source>
        <dbReference type="ARBA" id="ARBA00022723"/>
    </source>
</evidence>
<dbReference type="Pfam" id="PF00180">
    <property type="entry name" value="Iso_dh"/>
    <property type="match status" value="1"/>
</dbReference>
<feature type="binding site" evidence="13">
    <location>
        <begin position="308"/>
        <end position="313"/>
    </location>
    <ligand>
        <name>NADP(+)</name>
        <dbReference type="ChEBI" id="CHEBI:58349"/>
    </ligand>
</feature>
<feature type="binding site" evidence="11">
    <location>
        <position position="77"/>
    </location>
    <ligand>
        <name>D-threo-isocitrate</name>
        <dbReference type="ChEBI" id="CHEBI:15562"/>
    </ligand>
</feature>
<accession>A0A212AG81</accession>
<dbReference type="NCBIfam" id="NF006156">
    <property type="entry name" value="PRK08299.1"/>
    <property type="match status" value="1"/>
</dbReference>
<dbReference type="SMART" id="SM01329">
    <property type="entry name" value="Iso_dh"/>
    <property type="match status" value="1"/>
</dbReference>
<keyword evidence="6 9" id="KW-0521">NADP</keyword>
<dbReference type="GO" id="GO:0006102">
    <property type="term" value="P:isocitrate metabolic process"/>
    <property type="evidence" value="ECO:0007669"/>
    <property type="project" value="UniProtKB-UniRule"/>
</dbReference>
<dbReference type="InterPro" id="IPR019818">
    <property type="entry name" value="IsoCit/isopropylmalate_DH_CS"/>
</dbReference>
<protein>
    <recommendedName>
        <fullName evidence="9">Isocitrate dehydrogenase [NADP]</fullName>
        <ecNumber evidence="9">1.1.1.42</ecNumber>
    </recommendedName>
</protein>
<feature type="binding site" evidence="11">
    <location>
        <position position="109"/>
    </location>
    <ligand>
        <name>D-threo-isocitrate</name>
        <dbReference type="ChEBI" id="CHEBI:15562"/>
    </ligand>
</feature>
<comment type="caution">
    <text evidence="15">The sequence shown here is derived from an EMBL/GenBank/DDBJ whole genome shotgun (WGS) entry which is preliminary data.</text>
</comment>
<evidence type="ECO:0000313" key="16">
    <source>
        <dbReference type="Proteomes" id="UP000196878"/>
    </source>
</evidence>
<dbReference type="GO" id="GO:0004450">
    <property type="term" value="F:isocitrate dehydrogenase (NADP+) activity"/>
    <property type="evidence" value="ECO:0007669"/>
    <property type="project" value="UniProtKB-UniRule"/>
</dbReference>
<dbReference type="InterPro" id="IPR004790">
    <property type="entry name" value="Isocitrate_DH_NADP"/>
</dbReference>
<keyword evidence="8 9" id="KW-0464">Manganese</keyword>
<feature type="binding site" evidence="11">
    <location>
        <begin position="94"/>
        <end position="100"/>
    </location>
    <ligand>
        <name>D-threo-isocitrate</name>
        <dbReference type="ChEBI" id="CHEBI:15562"/>
    </ligand>
</feature>
<proteinExistence type="inferred from homology"/>
<dbReference type="NCBIfam" id="TIGR00127">
    <property type="entry name" value="nadp_idh_euk"/>
    <property type="match status" value="1"/>
</dbReference>
<feature type="binding site" evidence="13">
    <location>
        <position position="82"/>
    </location>
    <ligand>
        <name>NADP(+)</name>
        <dbReference type="ChEBI" id="CHEBI:58349"/>
    </ligand>
</feature>
<sequence>MSKIKVANPVVELDGDEMTRIIWEFIKKKLILPYLDLDLKYYDLGIEERDRTNDQITIDAANAIKQYGVGVKCATITPDEARVEEFGLKQMWRSPNGTIRNILGGVIFRQPIICKNVPRLVPGWTQPIVVGRHAYGDQYRATDFRFPGKGKLTLKFVGEDGTTIERDVFDAPGSGVTMAMYNLDDSIIDFARASMNYGLNLGWPVYLSTKNTILKAYDGRFKDLFQKVYEEEFEEAFKKKGITYEHRLIDDMVASALKWSGGYVWACKNYDGDVQSDTVAQGFGSLGLMTSVLMTPDGKTVEAEAAHGTVTRHYRQHQAGKETSTNSIASIYAWTGGLKHRAKLDNNQALLSFAETLEKVTVQAVEDGYMTKDLALLVGPDQKWLTTMGYLEKVDEYLNRALA</sequence>
<evidence type="ECO:0000256" key="8">
    <source>
        <dbReference type="ARBA" id="ARBA00023211"/>
    </source>
</evidence>
<dbReference type="AlphaFoldDB" id="A0A212AG81"/>
<dbReference type="GO" id="GO:0000287">
    <property type="term" value="F:magnesium ion binding"/>
    <property type="evidence" value="ECO:0007669"/>
    <property type="project" value="InterPro"/>
</dbReference>
<dbReference type="RefSeq" id="WP_088213788.1">
    <property type="nucleotide sequence ID" value="NZ_NIPW01000004.1"/>
</dbReference>
<feature type="binding site" evidence="12">
    <location>
        <position position="250"/>
    </location>
    <ligand>
        <name>Mn(2+)</name>
        <dbReference type="ChEBI" id="CHEBI:29035"/>
    </ligand>
</feature>
<evidence type="ECO:0000313" key="15">
    <source>
        <dbReference type="EMBL" id="OWJ80474.1"/>
    </source>
</evidence>
<name>A0A212AG81_9RHOB</name>
<keyword evidence="3 9" id="KW-0816">Tricarboxylic acid cycle</keyword>
<evidence type="ECO:0000256" key="2">
    <source>
        <dbReference type="ARBA" id="ARBA00007769"/>
    </source>
</evidence>
<feature type="binding site" evidence="11">
    <location>
        <position position="132"/>
    </location>
    <ligand>
        <name>D-threo-isocitrate</name>
        <dbReference type="ChEBI" id="CHEBI:15562"/>
    </ligand>
</feature>
<feature type="binding site" evidence="13">
    <location>
        <begin position="75"/>
        <end position="77"/>
    </location>
    <ligand>
        <name>NADP(+)</name>
        <dbReference type="ChEBI" id="CHEBI:58349"/>
    </ligand>
</feature>
<evidence type="ECO:0000256" key="12">
    <source>
        <dbReference type="PIRSR" id="PIRSR000108-3"/>
    </source>
</evidence>
<comment type="cofactor">
    <cofactor evidence="9 12">
        <name>Mg(2+)</name>
        <dbReference type="ChEBI" id="CHEBI:18420"/>
    </cofactor>
    <cofactor evidence="9 12">
        <name>Mn(2+)</name>
        <dbReference type="ChEBI" id="CHEBI:29035"/>
    </cofactor>
    <text evidence="9 12">Binds 1 Mg(2+) or Mn(2+) ion per subunit.</text>
</comment>
<feature type="binding site" evidence="13">
    <location>
        <position position="326"/>
    </location>
    <ligand>
        <name>NADP(+)</name>
        <dbReference type="ChEBI" id="CHEBI:58349"/>
    </ligand>
</feature>
<evidence type="ECO:0000256" key="13">
    <source>
        <dbReference type="PIRSR" id="PIRSR000108-4"/>
    </source>
</evidence>
<comment type="similarity">
    <text evidence="2 9">Belongs to the isocitrate and isopropylmalate dehydrogenases family.</text>
</comment>
<gene>
    <name evidence="15" type="ORF">CDV49_01390</name>
</gene>
<keyword evidence="16" id="KW-1185">Reference proteome</keyword>
<dbReference type="PROSITE" id="PS00470">
    <property type="entry name" value="IDH_IMDH"/>
    <property type="match status" value="1"/>
</dbReference>
<feature type="site" description="Critical for catalysis" evidence="10">
    <location>
        <position position="210"/>
    </location>
</feature>
<dbReference type="Gene3D" id="3.40.718.10">
    <property type="entry name" value="Isopropylmalate Dehydrogenase"/>
    <property type="match status" value="1"/>
</dbReference>
<dbReference type="EC" id="1.1.1.42" evidence="9"/>
<evidence type="ECO:0000259" key="14">
    <source>
        <dbReference type="SMART" id="SM01329"/>
    </source>
</evidence>
<comment type="cofactor">
    <cofactor evidence="1">
        <name>Mn(2+)</name>
        <dbReference type="ChEBI" id="CHEBI:29035"/>
    </cofactor>
</comment>
<evidence type="ECO:0000256" key="5">
    <source>
        <dbReference type="ARBA" id="ARBA00022842"/>
    </source>
</evidence>
<evidence type="ECO:0000256" key="10">
    <source>
        <dbReference type="PIRSR" id="PIRSR000108-1"/>
    </source>
</evidence>
<dbReference type="InterPro" id="IPR024084">
    <property type="entry name" value="IsoPropMal-DH-like_dom"/>
</dbReference>
<evidence type="ECO:0000256" key="6">
    <source>
        <dbReference type="ARBA" id="ARBA00022857"/>
    </source>
</evidence>
<dbReference type="EMBL" id="NIPW01000004">
    <property type="protein sequence ID" value="OWJ80474.1"/>
    <property type="molecule type" value="Genomic_DNA"/>
</dbReference>
<dbReference type="Proteomes" id="UP000196878">
    <property type="component" value="Unassembled WGS sequence"/>
</dbReference>
<dbReference type="PANTHER" id="PTHR11822">
    <property type="entry name" value="NADP-SPECIFIC ISOCITRATE DEHYDROGENASE"/>
    <property type="match status" value="1"/>
</dbReference>
<feature type="site" description="Critical for catalysis" evidence="10">
    <location>
        <position position="139"/>
    </location>
</feature>
<evidence type="ECO:0000256" key="9">
    <source>
        <dbReference type="PIRNR" id="PIRNR000108"/>
    </source>
</evidence>
<dbReference type="GO" id="GO:0051287">
    <property type="term" value="F:NAD binding"/>
    <property type="evidence" value="ECO:0007669"/>
    <property type="project" value="InterPro"/>
</dbReference>
<keyword evidence="5 9" id="KW-0460">Magnesium</keyword>
<reference evidence="15 16" key="1">
    <citation type="submission" date="2016-12" db="EMBL/GenBank/DDBJ databases">
        <title>Comparison of Traditional DNA-DNA Hybridization with In Silico Genomic Analysis.</title>
        <authorList>
            <person name="Nicholson A.C."/>
            <person name="Humrighouse B.W."/>
            <person name="Graziano J."/>
            <person name="Lasker B."/>
            <person name="Whitney A.M."/>
            <person name="Mcquiston J.R."/>
        </authorList>
    </citation>
    <scope>NUCLEOTIDE SEQUENCE [LARGE SCALE GENOMIC DNA]</scope>
    <source>
        <strain evidence="15 16">H2240</strain>
    </source>
</reference>
<keyword evidence="7 9" id="KW-0560">Oxidoreductase</keyword>
<keyword evidence="4 9" id="KW-0479">Metal-binding</keyword>